<feature type="domain" description="Pre-mRNA-splicing factor Syf1-like N-terminal HAT-repeats" evidence="11">
    <location>
        <begin position="314"/>
        <end position="474"/>
    </location>
</feature>
<evidence type="ECO:0000256" key="9">
    <source>
        <dbReference type="SAM" id="MobiDB-lite"/>
    </source>
</evidence>
<evidence type="ECO:0000256" key="5">
    <source>
        <dbReference type="ARBA" id="ARBA00022737"/>
    </source>
</evidence>
<dbReference type="Pfam" id="PF23233">
    <property type="entry name" value="HAT_Syf1_CNRKL1_N"/>
    <property type="match status" value="2"/>
</dbReference>
<feature type="compositionally biased region" description="Basic and acidic residues" evidence="9">
    <location>
        <begin position="757"/>
        <end position="771"/>
    </location>
</feature>
<feature type="region of interest" description="Disordered" evidence="9">
    <location>
        <begin position="736"/>
        <end position="771"/>
    </location>
</feature>
<reference evidence="12" key="1">
    <citation type="journal article" date="2021" name="Proc. Natl. Acad. Sci. U.S.A.">
        <title>Three genomes in the algal genus Volvox reveal the fate of a haploid sex-determining region after a transition to homothallism.</title>
        <authorList>
            <person name="Yamamoto K."/>
            <person name="Hamaji T."/>
            <person name="Kawai-Toyooka H."/>
            <person name="Matsuzaki R."/>
            <person name="Takahashi F."/>
            <person name="Nishimura Y."/>
            <person name="Kawachi M."/>
            <person name="Noguchi H."/>
            <person name="Minakuchi Y."/>
            <person name="Umen J.G."/>
            <person name="Toyoda A."/>
            <person name="Nozaki H."/>
        </authorList>
    </citation>
    <scope>NUCLEOTIDE SEQUENCE</scope>
    <source>
        <strain evidence="12">NIES-3785</strain>
    </source>
</reference>
<dbReference type="Gene3D" id="1.25.40.10">
    <property type="entry name" value="Tetratricopeptide repeat domain"/>
    <property type="match status" value="2"/>
</dbReference>
<evidence type="ECO:0000259" key="10">
    <source>
        <dbReference type="Pfam" id="PF23231"/>
    </source>
</evidence>
<protein>
    <submittedName>
        <fullName evidence="12">Uncharacterized protein</fullName>
    </submittedName>
</protein>
<dbReference type="GO" id="GO:0000245">
    <property type="term" value="P:spliceosomal complex assembly"/>
    <property type="evidence" value="ECO:0007669"/>
    <property type="project" value="TreeGrafter"/>
</dbReference>
<keyword evidence="6" id="KW-0508">mRNA splicing</keyword>
<dbReference type="PANTHER" id="PTHR11246">
    <property type="entry name" value="PRE-MRNA SPLICING FACTOR"/>
    <property type="match status" value="1"/>
</dbReference>
<dbReference type="PANTHER" id="PTHR11246:SF3">
    <property type="entry name" value="CROOKED NECK-LIKE PROTEIN 1"/>
    <property type="match status" value="1"/>
</dbReference>
<evidence type="ECO:0000256" key="2">
    <source>
        <dbReference type="ARBA" id="ARBA00008644"/>
    </source>
</evidence>
<evidence type="ECO:0000259" key="11">
    <source>
        <dbReference type="Pfam" id="PF23233"/>
    </source>
</evidence>
<dbReference type="SUPFAM" id="SSF48452">
    <property type="entry name" value="TPR-like"/>
    <property type="match status" value="3"/>
</dbReference>
<dbReference type="FunFam" id="1.25.40.10:FF:000269">
    <property type="entry name" value="Crooked neck pre-mRNA-splicing factor 1"/>
    <property type="match status" value="1"/>
</dbReference>
<gene>
    <name evidence="12" type="ORF">Vretimale_5770</name>
</gene>
<evidence type="ECO:0000313" key="13">
    <source>
        <dbReference type="Proteomes" id="UP000722791"/>
    </source>
</evidence>
<dbReference type="InterPro" id="IPR045075">
    <property type="entry name" value="Syf1-like"/>
</dbReference>
<feature type="compositionally biased region" description="Low complexity" evidence="9">
    <location>
        <begin position="563"/>
        <end position="572"/>
    </location>
</feature>
<evidence type="ECO:0000256" key="8">
    <source>
        <dbReference type="ARBA" id="ARBA00037040"/>
    </source>
</evidence>
<dbReference type="InterPro" id="IPR055433">
    <property type="entry name" value="HAT_Syf1-like_N"/>
</dbReference>
<evidence type="ECO:0000256" key="6">
    <source>
        <dbReference type="ARBA" id="ARBA00023187"/>
    </source>
</evidence>
<dbReference type="AlphaFoldDB" id="A0A8J4LKU4"/>
<feature type="region of interest" description="Disordered" evidence="9">
    <location>
        <begin position="1"/>
        <end position="23"/>
    </location>
</feature>
<keyword evidence="4" id="KW-0747">Spliceosome</keyword>
<dbReference type="GO" id="GO:0071007">
    <property type="term" value="C:U2-type catalytic step 2 spliceosome"/>
    <property type="evidence" value="ECO:0007669"/>
    <property type="project" value="TreeGrafter"/>
</dbReference>
<dbReference type="GO" id="GO:0000974">
    <property type="term" value="C:Prp19 complex"/>
    <property type="evidence" value="ECO:0007669"/>
    <property type="project" value="TreeGrafter"/>
</dbReference>
<evidence type="ECO:0000256" key="1">
    <source>
        <dbReference type="ARBA" id="ARBA00004123"/>
    </source>
</evidence>
<sequence>MADPRSQLPRTTRVKNKQPADKQITAEQLLREAKEIQLEDDYKAPKQIITDPEELSEYRLAKRKHFEDLVRRVGRFNGGVWVKYAAWEEQQKDFRRARSVWERALAIEYRNVSMWLKYAEMEMRHRFVNHARNVWDRAVSLLPRVDQLWYKYIHMEEMLGNVAGARQVFERWMRFEPDHTGWMAYVKFELRYNEMDRARAIFERYVQILPSVKAWVRYAKFEMQNGEVALARRCYERAVEELGEDGQTEEFFIKFAEFEEKAREVERARAIYRYALDHIPKASAPTLYSRFVAFEKQHGDREGIEQVVVSKRRFQYEEEIARSPYNYDTWFDYIKLEEGTGDVERTREVYERAVAQLPPSSAEKRFWRRYIYLWIKYALFEELDVGDADRTRDVYRVVLELIPHKQFTFAKMWILAAKLEIRQRNVDGARRLLGRALGMCPKEKLFKSYIELELTMGQVDRVRKLYEKYLEWRPSNVGAWVRYADLERSLGETERCRALFELAIAQPLLDMPEALWKAYIDFEIAEGERERVRVLYTRLLDRTKHVKVWLSFARFEAAPMPAAAAEGADGEASGQPEPTEGPESAPARATRARAVYDQAFHTLRDVAPDAKEEAVMLLEAWKVFEQDQEWSSPAERARRVAEVDKKMPRRVKRKRAVTTEDGHEVGQEEYYDYIFPEEGAAAPGLKLLEAAYRWKRQRQGAPPGGDVEDNNPLLAVGSSRANTALPSASEAAQAFLAQLGDGMDTGASAGGAEEDAEGSKEHEQGEGRDEE</sequence>
<dbReference type="FunFam" id="1.25.40.10:FF:000048">
    <property type="entry name" value="Cell cycle control protein"/>
    <property type="match status" value="1"/>
</dbReference>
<keyword evidence="5" id="KW-0677">Repeat</keyword>
<evidence type="ECO:0000256" key="3">
    <source>
        <dbReference type="ARBA" id="ARBA00022664"/>
    </source>
</evidence>
<keyword evidence="3" id="KW-0507">mRNA processing</keyword>
<dbReference type="InterPro" id="IPR003107">
    <property type="entry name" value="HAT"/>
</dbReference>
<comment type="caution">
    <text evidence="12">The sequence shown here is derived from an EMBL/GenBank/DDBJ whole genome shotgun (WGS) entry which is preliminary data.</text>
</comment>
<comment type="similarity">
    <text evidence="2">Belongs to the crooked-neck family.</text>
</comment>
<dbReference type="Pfam" id="PF23231">
    <property type="entry name" value="HAT_Syf1_CNRKL1_C"/>
    <property type="match status" value="1"/>
</dbReference>
<accession>A0A8J4LKU4</accession>
<dbReference type="GO" id="GO:0071011">
    <property type="term" value="C:precatalytic spliceosome"/>
    <property type="evidence" value="ECO:0007669"/>
    <property type="project" value="TreeGrafter"/>
</dbReference>
<organism evidence="12 13">
    <name type="scientific">Volvox reticuliferus</name>
    <dbReference type="NCBI Taxonomy" id="1737510"/>
    <lineage>
        <taxon>Eukaryota</taxon>
        <taxon>Viridiplantae</taxon>
        <taxon>Chlorophyta</taxon>
        <taxon>core chlorophytes</taxon>
        <taxon>Chlorophyceae</taxon>
        <taxon>CS clade</taxon>
        <taxon>Chlamydomonadales</taxon>
        <taxon>Volvocaceae</taxon>
        <taxon>Volvox</taxon>
    </lineage>
</organism>
<evidence type="ECO:0000256" key="4">
    <source>
        <dbReference type="ARBA" id="ARBA00022728"/>
    </source>
</evidence>
<keyword evidence="7" id="KW-0539">Nucleus</keyword>
<feature type="region of interest" description="Disordered" evidence="9">
    <location>
        <begin position="563"/>
        <end position="590"/>
    </location>
</feature>
<dbReference type="FunFam" id="1.25.40.10:FF:000306">
    <property type="entry name" value="Cell cycle control protein cwf4"/>
    <property type="match status" value="1"/>
</dbReference>
<comment type="function">
    <text evidence="8">Involved in pre-mRNA splicing and cell cycle progression. Required for the spliceosome assembly and initiation of the DNA replication.</text>
</comment>
<feature type="domain" description="Pre-mRNA-splicing factor Syf1/CRNKL1-like C-terminal HAT-repeats" evidence="10">
    <location>
        <begin position="229"/>
        <end position="313"/>
    </location>
</feature>
<dbReference type="InterPro" id="IPR011990">
    <property type="entry name" value="TPR-like_helical_dom_sf"/>
</dbReference>
<feature type="domain" description="Pre-mRNA-splicing factor Syf1-like N-terminal HAT-repeats" evidence="11">
    <location>
        <begin position="75"/>
        <end position="210"/>
    </location>
</feature>
<dbReference type="SMART" id="SM00386">
    <property type="entry name" value="HAT"/>
    <property type="match status" value="14"/>
</dbReference>
<comment type="subcellular location">
    <subcellularLocation>
        <location evidence="1">Nucleus</location>
    </subcellularLocation>
</comment>
<dbReference type="InterPro" id="IPR055430">
    <property type="entry name" value="HAT_Syf1_CNRKL1_C"/>
</dbReference>
<evidence type="ECO:0000313" key="12">
    <source>
        <dbReference type="EMBL" id="GIM00876.1"/>
    </source>
</evidence>
<dbReference type="Proteomes" id="UP000722791">
    <property type="component" value="Unassembled WGS sequence"/>
</dbReference>
<proteinExistence type="inferred from homology"/>
<feature type="non-terminal residue" evidence="12">
    <location>
        <position position="1"/>
    </location>
</feature>
<name>A0A8J4LKU4_9CHLO</name>
<evidence type="ECO:0000256" key="7">
    <source>
        <dbReference type="ARBA" id="ARBA00023242"/>
    </source>
</evidence>
<dbReference type="GO" id="GO:0071014">
    <property type="term" value="C:post-mRNA release spliceosomal complex"/>
    <property type="evidence" value="ECO:0007669"/>
    <property type="project" value="TreeGrafter"/>
</dbReference>
<dbReference type="EMBL" id="BNCQ01000008">
    <property type="protein sequence ID" value="GIM00876.1"/>
    <property type="molecule type" value="Genomic_DNA"/>
</dbReference>